<feature type="non-terminal residue" evidence="1">
    <location>
        <position position="162"/>
    </location>
</feature>
<dbReference type="OrthoDB" id="449487at2759"/>
<dbReference type="AlphaFoldDB" id="A0A0L0FBS3"/>
<dbReference type="Proteomes" id="UP000054560">
    <property type="component" value="Unassembled WGS sequence"/>
</dbReference>
<gene>
    <name evidence="1" type="ORF">SARC_13908</name>
</gene>
<reference evidence="1 2" key="1">
    <citation type="submission" date="2011-02" db="EMBL/GenBank/DDBJ databases">
        <title>The Genome Sequence of Sphaeroforma arctica JP610.</title>
        <authorList>
            <consortium name="The Broad Institute Genome Sequencing Platform"/>
            <person name="Russ C."/>
            <person name="Cuomo C."/>
            <person name="Young S.K."/>
            <person name="Zeng Q."/>
            <person name="Gargeya S."/>
            <person name="Alvarado L."/>
            <person name="Berlin A."/>
            <person name="Chapman S.B."/>
            <person name="Chen Z."/>
            <person name="Freedman E."/>
            <person name="Gellesch M."/>
            <person name="Goldberg J."/>
            <person name="Griggs A."/>
            <person name="Gujja S."/>
            <person name="Heilman E."/>
            <person name="Heiman D."/>
            <person name="Howarth C."/>
            <person name="Mehta T."/>
            <person name="Neiman D."/>
            <person name="Pearson M."/>
            <person name="Roberts A."/>
            <person name="Saif S."/>
            <person name="Shea T."/>
            <person name="Shenoy N."/>
            <person name="Sisk P."/>
            <person name="Stolte C."/>
            <person name="Sykes S."/>
            <person name="White J."/>
            <person name="Yandava C."/>
            <person name="Burger G."/>
            <person name="Gray M.W."/>
            <person name="Holland P.W.H."/>
            <person name="King N."/>
            <person name="Lang F.B.F."/>
            <person name="Roger A.J."/>
            <person name="Ruiz-Trillo I."/>
            <person name="Haas B."/>
            <person name="Nusbaum C."/>
            <person name="Birren B."/>
        </authorList>
    </citation>
    <scope>NUCLEOTIDE SEQUENCE [LARGE SCALE GENOMIC DNA]</scope>
    <source>
        <strain evidence="1 2">JP610</strain>
    </source>
</reference>
<dbReference type="RefSeq" id="XP_014147435.1">
    <property type="nucleotide sequence ID" value="XM_014291960.1"/>
</dbReference>
<protein>
    <recommendedName>
        <fullName evidence="3">Metallo-beta-lactamase domain-containing protein</fullName>
    </recommendedName>
</protein>
<keyword evidence="2" id="KW-1185">Reference proteome</keyword>
<dbReference type="PANTHER" id="PTHR43223:SF1">
    <property type="entry name" value="ALKYL_ARYL-SULFATASE BDS1"/>
    <property type="match status" value="1"/>
</dbReference>
<organism evidence="1 2">
    <name type="scientific">Sphaeroforma arctica JP610</name>
    <dbReference type="NCBI Taxonomy" id="667725"/>
    <lineage>
        <taxon>Eukaryota</taxon>
        <taxon>Ichthyosporea</taxon>
        <taxon>Ichthyophonida</taxon>
        <taxon>Sphaeroforma</taxon>
    </lineage>
</organism>
<dbReference type="SUPFAM" id="SSF56281">
    <property type="entry name" value="Metallo-hydrolase/oxidoreductase"/>
    <property type="match status" value="1"/>
</dbReference>
<dbReference type="GO" id="GO:0018741">
    <property type="term" value="F:linear primary-alkylsulfatase activity"/>
    <property type="evidence" value="ECO:0007669"/>
    <property type="project" value="TreeGrafter"/>
</dbReference>
<name>A0A0L0FBS3_9EUKA</name>
<dbReference type="PANTHER" id="PTHR43223">
    <property type="entry name" value="ALKYL/ARYL-SULFATASE"/>
    <property type="match status" value="1"/>
</dbReference>
<dbReference type="Gene3D" id="3.60.15.30">
    <property type="entry name" value="Metallo-beta-lactamase domain"/>
    <property type="match status" value="1"/>
</dbReference>
<dbReference type="GeneID" id="25914412"/>
<sequence length="162" mass="17888">MMFPVQTVPILGAYKVMDKVYQIRGFDLAVTTIIKAPEGLVVFDPLGTKVSAKEAFDFYLKEVGPNTGANLTLAAVVCTHSQDEITWSKGNIQVVAPLNFAEEALSENYMVIGNMGRRAWWQFGNLLPANENARIQAGLSFTQSNSLVTYAEDTLEITMDIY</sequence>
<dbReference type="InterPro" id="IPR052195">
    <property type="entry name" value="Bact_Alkyl/Aryl-Sulfatase"/>
</dbReference>
<dbReference type="InterPro" id="IPR036866">
    <property type="entry name" value="RibonucZ/Hydroxyglut_hydro"/>
</dbReference>
<dbReference type="EMBL" id="KQ245493">
    <property type="protein sequence ID" value="KNC73533.1"/>
    <property type="molecule type" value="Genomic_DNA"/>
</dbReference>
<proteinExistence type="predicted"/>
<accession>A0A0L0FBS3</accession>
<dbReference type="STRING" id="667725.A0A0L0FBS3"/>
<evidence type="ECO:0000313" key="2">
    <source>
        <dbReference type="Proteomes" id="UP000054560"/>
    </source>
</evidence>
<dbReference type="GO" id="GO:0018909">
    <property type="term" value="P:dodecyl sulfate metabolic process"/>
    <property type="evidence" value="ECO:0007669"/>
    <property type="project" value="TreeGrafter"/>
</dbReference>
<evidence type="ECO:0008006" key="3">
    <source>
        <dbReference type="Google" id="ProtNLM"/>
    </source>
</evidence>
<evidence type="ECO:0000313" key="1">
    <source>
        <dbReference type="EMBL" id="KNC73533.1"/>
    </source>
</evidence>